<evidence type="ECO:0000256" key="1">
    <source>
        <dbReference type="SAM" id="MobiDB-lite"/>
    </source>
</evidence>
<keyword evidence="3" id="KW-1185">Reference proteome</keyword>
<name>A0A3N0YPG4_ANAGA</name>
<dbReference type="AlphaFoldDB" id="A0A3N0YPG4"/>
<accession>A0A3N0YPG4</accession>
<protein>
    <submittedName>
        <fullName evidence="2">Uncharacterized protein</fullName>
    </submittedName>
</protein>
<sequence length="155" mass="17082">MPEVTSDEESFILKESLPQSSGLRNNFSPIQRHYFGGTSAQTNGSLHAKTQRPVTTSKSSAISFCVFPYSGPFNHYCHREIDNKAAEHQARVSDNAAFSREGSGLLPAPARPPQQAFNKPEPRHSADRVPSQLTLSTPSAQPRKKHSLNPSRRLS</sequence>
<organism evidence="2 3">
    <name type="scientific">Anabarilius grahami</name>
    <name type="common">Kanglang fish</name>
    <name type="synonym">Barilius grahami</name>
    <dbReference type="NCBI Taxonomy" id="495550"/>
    <lineage>
        <taxon>Eukaryota</taxon>
        <taxon>Metazoa</taxon>
        <taxon>Chordata</taxon>
        <taxon>Craniata</taxon>
        <taxon>Vertebrata</taxon>
        <taxon>Euteleostomi</taxon>
        <taxon>Actinopterygii</taxon>
        <taxon>Neopterygii</taxon>
        <taxon>Teleostei</taxon>
        <taxon>Ostariophysi</taxon>
        <taxon>Cypriniformes</taxon>
        <taxon>Xenocyprididae</taxon>
        <taxon>Xenocypridinae</taxon>
        <taxon>Xenocypridinae incertae sedis</taxon>
        <taxon>Anabarilius</taxon>
    </lineage>
</organism>
<reference evidence="2 3" key="1">
    <citation type="submission" date="2018-10" db="EMBL/GenBank/DDBJ databases">
        <title>Genome assembly for a Yunnan-Guizhou Plateau 3E fish, Anabarilius grahami (Regan), and its evolutionary and genetic applications.</title>
        <authorList>
            <person name="Jiang W."/>
        </authorList>
    </citation>
    <scope>NUCLEOTIDE SEQUENCE [LARGE SCALE GENOMIC DNA]</scope>
    <source>
        <strain evidence="2">AG-KIZ</strain>
        <tissue evidence="2">Muscle</tissue>
    </source>
</reference>
<dbReference type="Proteomes" id="UP000281406">
    <property type="component" value="Unassembled WGS sequence"/>
</dbReference>
<gene>
    <name evidence="2" type="ORF">DPX16_2669</name>
</gene>
<dbReference type="EMBL" id="RJVU01033420">
    <property type="protein sequence ID" value="ROL48087.1"/>
    <property type="molecule type" value="Genomic_DNA"/>
</dbReference>
<proteinExistence type="predicted"/>
<feature type="compositionally biased region" description="Polar residues" evidence="1">
    <location>
        <begin position="131"/>
        <end position="140"/>
    </location>
</feature>
<comment type="caution">
    <text evidence="2">The sequence shown here is derived from an EMBL/GenBank/DDBJ whole genome shotgun (WGS) entry which is preliminary data.</text>
</comment>
<evidence type="ECO:0000313" key="3">
    <source>
        <dbReference type="Proteomes" id="UP000281406"/>
    </source>
</evidence>
<feature type="region of interest" description="Disordered" evidence="1">
    <location>
        <begin position="87"/>
        <end position="155"/>
    </location>
</feature>
<evidence type="ECO:0000313" key="2">
    <source>
        <dbReference type="EMBL" id="ROL48087.1"/>
    </source>
</evidence>